<name>A0A7S4LAJ4_9EUGL</name>
<organism evidence="1">
    <name type="scientific">Eutreptiella gymnastica</name>
    <dbReference type="NCBI Taxonomy" id="73025"/>
    <lineage>
        <taxon>Eukaryota</taxon>
        <taxon>Discoba</taxon>
        <taxon>Euglenozoa</taxon>
        <taxon>Euglenida</taxon>
        <taxon>Spirocuta</taxon>
        <taxon>Euglenophyceae</taxon>
        <taxon>Eutreptiales</taxon>
        <taxon>Eutreptiaceae</taxon>
        <taxon>Eutreptiella</taxon>
    </lineage>
</organism>
<accession>A0A7S4LAJ4</accession>
<sequence>MLPHECKKNHLLHSFNDQNILPWLPIPSALPNLEPKSMSLRCSGGMKESVQNPQQGRGDVGMWGPLDGIAKGFRNSNKHSNKITTFGQREARKCFPTKSCCCLNKNRGVESMGSWEC</sequence>
<proteinExistence type="predicted"/>
<dbReference type="EMBL" id="HBJA01080032">
    <property type="protein sequence ID" value="CAE0816827.1"/>
    <property type="molecule type" value="Transcribed_RNA"/>
</dbReference>
<dbReference type="AlphaFoldDB" id="A0A7S4LAJ4"/>
<protein>
    <submittedName>
        <fullName evidence="1">Uncharacterized protein</fullName>
    </submittedName>
</protein>
<reference evidence="1" key="1">
    <citation type="submission" date="2021-01" db="EMBL/GenBank/DDBJ databases">
        <authorList>
            <person name="Corre E."/>
            <person name="Pelletier E."/>
            <person name="Niang G."/>
            <person name="Scheremetjew M."/>
            <person name="Finn R."/>
            <person name="Kale V."/>
            <person name="Holt S."/>
            <person name="Cochrane G."/>
            <person name="Meng A."/>
            <person name="Brown T."/>
            <person name="Cohen L."/>
        </authorList>
    </citation>
    <scope>NUCLEOTIDE SEQUENCE</scope>
    <source>
        <strain evidence="1">CCMP1594</strain>
    </source>
</reference>
<gene>
    <name evidence="1" type="ORF">EGYM00163_LOCUS27988</name>
</gene>
<evidence type="ECO:0000313" key="1">
    <source>
        <dbReference type="EMBL" id="CAE0816827.1"/>
    </source>
</evidence>